<protein>
    <submittedName>
        <fullName evidence="1">Uncharacterized protein</fullName>
    </submittedName>
</protein>
<dbReference type="AlphaFoldDB" id="A0A803QI19"/>
<keyword evidence="2" id="KW-1185">Reference proteome</keyword>
<proteinExistence type="predicted"/>
<dbReference type="Proteomes" id="UP000596661">
    <property type="component" value="Unassembled WGS sequence"/>
</dbReference>
<reference evidence="1" key="1">
    <citation type="submission" date="2021-03" db="UniProtKB">
        <authorList>
            <consortium name="EnsemblPlants"/>
        </authorList>
    </citation>
    <scope>IDENTIFICATION</scope>
</reference>
<organism evidence="1 2">
    <name type="scientific">Cannabis sativa</name>
    <name type="common">Hemp</name>
    <name type="synonym">Marijuana</name>
    <dbReference type="NCBI Taxonomy" id="3483"/>
    <lineage>
        <taxon>Eukaryota</taxon>
        <taxon>Viridiplantae</taxon>
        <taxon>Streptophyta</taxon>
        <taxon>Embryophyta</taxon>
        <taxon>Tracheophyta</taxon>
        <taxon>Spermatophyta</taxon>
        <taxon>Magnoliopsida</taxon>
        <taxon>eudicotyledons</taxon>
        <taxon>Gunneridae</taxon>
        <taxon>Pentapetalae</taxon>
        <taxon>rosids</taxon>
        <taxon>fabids</taxon>
        <taxon>Rosales</taxon>
        <taxon>Cannabaceae</taxon>
        <taxon>Cannabis</taxon>
    </lineage>
</organism>
<accession>A0A803QI19</accession>
<sequence>MPKAKAYQKADLESIPQPKVILKINPKHGSYMWMGLNLINYPQRIALATLGNFLSQLLIIGVSLLPSTGASLVKIDRLPDLIILPVVRVQPLPFPPSGRAARAPRPNSLNLLDLECPLTVLLHREANLVLSLGSGKSHLRIGSI</sequence>
<name>A0A803QI19_CANSA</name>
<dbReference type="EMBL" id="UZAU01000789">
    <property type="status" value="NOT_ANNOTATED_CDS"/>
    <property type="molecule type" value="Genomic_DNA"/>
</dbReference>
<dbReference type="Gramene" id="evm.model.10.100">
    <property type="protein sequence ID" value="cds.evm.model.10.100"/>
    <property type="gene ID" value="evm.TU.10.100"/>
</dbReference>
<evidence type="ECO:0000313" key="2">
    <source>
        <dbReference type="Proteomes" id="UP000596661"/>
    </source>
</evidence>
<evidence type="ECO:0000313" key="1">
    <source>
        <dbReference type="EnsemblPlants" id="cds.evm.model.10.100"/>
    </source>
</evidence>
<dbReference type="EnsemblPlants" id="evm.model.10.100">
    <property type="protein sequence ID" value="cds.evm.model.10.100"/>
    <property type="gene ID" value="evm.TU.10.100"/>
</dbReference>